<evidence type="ECO:0000313" key="2">
    <source>
        <dbReference type="EnsemblPlants" id="PNT71316"/>
    </source>
</evidence>
<dbReference type="AlphaFoldDB" id="A0A2K2DAL0"/>
<accession>A0A2K2DAL0</accession>
<keyword evidence="3" id="KW-1185">Reference proteome</keyword>
<evidence type="ECO:0000313" key="1">
    <source>
        <dbReference type="EMBL" id="PNT71316.1"/>
    </source>
</evidence>
<name>A0A2K2DAL0_BRADI</name>
<reference evidence="1" key="2">
    <citation type="submission" date="2017-06" db="EMBL/GenBank/DDBJ databases">
        <title>WGS assembly of Brachypodium distachyon.</title>
        <authorList>
            <consortium name="The International Brachypodium Initiative"/>
            <person name="Lucas S."/>
            <person name="Harmon-Smith M."/>
            <person name="Lail K."/>
            <person name="Tice H."/>
            <person name="Grimwood J."/>
            <person name="Bruce D."/>
            <person name="Barry K."/>
            <person name="Shu S."/>
            <person name="Lindquist E."/>
            <person name="Wang M."/>
            <person name="Pitluck S."/>
            <person name="Vogel J.P."/>
            <person name="Garvin D.F."/>
            <person name="Mockler T.C."/>
            <person name="Schmutz J."/>
            <person name="Rokhsar D."/>
            <person name="Bevan M.W."/>
        </authorList>
    </citation>
    <scope>NUCLEOTIDE SEQUENCE</scope>
    <source>
        <strain evidence="1">Bd21</strain>
    </source>
</reference>
<proteinExistence type="predicted"/>
<organism evidence="1">
    <name type="scientific">Brachypodium distachyon</name>
    <name type="common">Purple false brome</name>
    <name type="synonym">Trachynia distachya</name>
    <dbReference type="NCBI Taxonomy" id="15368"/>
    <lineage>
        <taxon>Eukaryota</taxon>
        <taxon>Viridiplantae</taxon>
        <taxon>Streptophyta</taxon>
        <taxon>Embryophyta</taxon>
        <taxon>Tracheophyta</taxon>
        <taxon>Spermatophyta</taxon>
        <taxon>Magnoliopsida</taxon>
        <taxon>Liliopsida</taxon>
        <taxon>Poales</taxon>
        <taxon>Poaceae</taxon>
        <taxon>BOP clade</taxon>
        <taxon>Pooideae</taxon>
        <taxon>Stipodae</taxon>
        <taxon>Brachypodieae</taxon>
        <taxon>Brachypodium</taxon>
    </lineage>
</organism>
<sequence>MSKLGSGICNTLSASTGHKVVLTRSSSHTPRVGSMRSDTFVSSWFSPLAHYMRQIHASQRLAFSRHGELFDKMNFSYMPCLATPIILAWKF</sequence>
<dbReference type="EnsemblPlants" id="PNT71316">
    <property type="protein sequence ID" value="PNT71316"/>
    <property type="gene ID" value="BRADI_2g26296v3"/>
</dbReference>
<gene>
    <name evidence="1" type="ORF">BRADI_2g26296v3</name>
</gene>
<dbReference type="EMBL" id="CM000881">
    <property type="protein sequence ID" value="PNT71316.1"/>
    <property type="molecule type" value="Genomic_DNA"/>
</dbReference>
<dbReference type="Gramene" id="PNT71316">
    <property type="protein sequence ID" value="PNT71316"/>
    <property type="gene ID" value="BRADI_2g26296v3"/>
</dbReference>
<protein>
    <submittedName>
        <fullName evidence="1 2">Uncharacterized protein</fullName>
    </submittedName>
</protein>
<dbReference type="Proteomes" id="UP000008810">
    <property type="component" value="Chromosome 2"/>
</dbReference>
<reference evidence="1 2" key="1">
    <citation type="journal article" date="2010" name="Nature">
        <title>Genome sequencing and analysis of the model grass Brachypodium distachyon.</title>
        <authorList>
            <consortium name="International Brachypodium Initiative"/>
        </authorList>
    </citation>
    <scope>NUCLEOTIDE SEQUENCE [LARGE SCALE GENOMIC DNA]</scope>
    <source>
        <strain evidence="1 2">Bd21</strain>
    </source>
</reference>
<reference evidence="2" key="3">
    <citation type="submission" date="2018-08" db="UniProtKB">
        <authorList>
            <consortium name="EnsemblPlants"/>
        </authorList>
    </citation>
    <scope>IDENTIFICATION</scope>
    <source>
        <strain evidence="2">cv. Bd21</strain>
    </source>
</reference>
<dbReference type="InParanoid" id="A0A2K2DAL0"/>
<evidence type="ECO:0000313" key="3">
    <source>
        <dbReference type="Proteomes" id="UP000008810"/>
    </source>
</evidence>